<dbReference type="GO" id="GO:0043213">
    <property type="term" value="P:bacteriocin transport"/>
    <property type="evidence" value="ECO:0007669"/>
    <property type="project" value="InterPro"/>
</dbReference>
<reference evidence="12 13" key="1">
    <citation type="submission" date="2016-10" db="EMBL/GenBank/DDBJ databases">
        <authorList>
            <person name="de Groot N.N."/>
        </authorList>
    </citation>
    <scope>NUCLEOTIDE SEQUENCE [LARGE SCALE GENOMIC DNA]</scope>
    <source>
        <strain evidence="12 13">A52C2</strain>
    </source>
</reference>
<feature type="transmembrane region" description="Helical" evidence="10">
    <location>
        <begin position="138"/>
        <end position="161"/>
    </location>
</feature>
<dbReference type="InterPro" id="IPR014163">
    <property type="entry name" value="Tol-Pal_TolQ"/>
</dbReference>
<dbReference type="STRING" id="1855383.SAMN05216548_10161"/>
<keyword evidence="4 10" id="KW-0997">Cell inner membrane</keyword>
<feature type="transmembrane region" description="Helical" evidence="10">
    <location>
        <begin position="28"/>
        <end position="49"/>
    </location>
</feature>
<feature type="domain" description="MotA/TolQ/ExbB proton channel" evidence="11">
    <location>
        <begin position="117"/>
        <end position="218"/>
    </location>
</feature>
<evidence type="ECO:0000256" key="8">
    <source>
        <dbReference type="ARBA" id="ARBA00023136"/>
    </source>
</evidence>
<dbReference type="RefSeq" id="WP_092494603.1">
    <property type="nucleotide sequence ID" value="NZ_FOFG01000001.1"/>
</dbReference>
<proteinExistence type="inferred from homology"/>
<evidence type="ECO:0000256" key="5">
    <source>
        <dbReference type="ARBA" id="ARBA00022618"/>
    </source>
</evidence>
<dbReference type="PANTHER" id="PTHR30625:SF3">
    <property type="entry name" value="TOL-PAL SYSTEM PROTEIN TOLQ"/>
    <property type="match status" value="1"/>
</dbReference>
<evidence type="ECO:0000313" key="12">
    <source>
        <dbReference type="EMBL" id="SEP60244.1"/>
    </source>
</evidence>
<comment type="subunit">
    <text evidence="10">The Tol-Pal system is composed of five core proteins: the inner membrane proteins TolA, TolQ and TolR, the periplasmic protein TolB and the outer membrane protein Pal. They form a network linking the inner and outer membranes and the peptidoglycan layer.</text>
</comment>
<dbReference type="EMBL" id="FOFG01000001">
    <property type="protein sequence ID" value="SEP60244.1"/>
    <property type="molecule type" value="Genomic_DNA"/>
</dbReference>
<feature type="transmembrane region" description="Helical" evidence="10">
    <location>
        <begin position="181"/>
        <end position="203"/>
    </location>
</feature>
<keyword evidence="7 10" id="KW-1133">Transmembrane helix</keyword>
<dbReference type="HAMAP" id="MF_02202">
    <property type="entry name" value="TolQ"/>
    <property type="match status" value="1"/>
</dbReference>
<sequence length="238" mass="25936">MHDAVVQTSLAAPAGGFSLLSLFWQAHIVVKLVMLGLLSASVWCWAIIIDKLMTFSRVKRQMDQFENVFWSGQSLEQLYQQVSAREAHGMGALFVAAMREWKRTYESGARSLHGLGNRIDRVMDVTLAREIDRLERGLLVLATVGSAGPFIGLFGTVWGIMSSFTSIAASKNTNLAVVAPGIAEALLATAFGLVAAIPAVMFYNKFAGQVSRLSTRMEGFSDEFAAILSRQIDERSAA</sequence>
<comment type="subcellular location">
    <subcellularLocation>
        <location evidence="10">Cell inner membrane</location>
        <topology evidence="10">Multi-pass membrane protein</topology>
    </subcellularLocation>
    <subcellularLocation>
        <location evidence="1">Cell membrane</location>
        <topology evidence="1">Multi-pass membrane protein</topology>
    </subcellularLocation>
</comment>
<evidence type="ECO:0000256" key="9">
    <source>
        <dbReference type="ARBA" id="ARBA00023306"/>
    </source>
</evidence>
<keyword evidence="6 10" id="KW-0812">Transmembrane</keyword>
<evidence type="ECO:0000313" key="13">
    <source>
        <dbReference type="Proteomes" id="UP000199647"/>
    </source>
</evidence>
<dbReference type="NCBIfam" id="TIGR02796">
    <property type="entry name" value="tolQ"/>
    <property type="match status" value="1"/>
</dbReference>
<keyword evidence="8 10" id="KW-0472">Membrane</keyword>
<gene>
    <name evidence="10" type="primary">tolQ</name>
    <name evidence="12" type="ORF">SAMN05216548_10161</name>
</gene>
<dbReference type="PANTHER" id="PTHR30625">
    <property type="entry name" value="PROTEIN TOLQ"/>
    <property type="match status" value="1"/>
</dbReference>
<evidence type="ECO:0000256" key="10">
    <source>
        <dbReference type="HAMAP-Rule" id="MF_02202"/>
    </source>
</evidence>
<dbReference type="Proteomes" id="UP000199647">
    <property type="component" value="Unassembled WGS sequence"/>
</dbReference>
<evidence type="ECO:0000256" key="2">
    <source>
        <dbReference type="ARBA" id="ARBA00010442"/>
    </source>
</evidence>
<dbReference type="GO" id="GO:0051301">
    <property type="term" value="P:cell division"/>
    <property type="evidence" value="ECO:0007669"/>
    <property type="project" value="UniProtKB-UniRule"/>
</dbReference>
<accession>A0A1H8Z737</accession>
<name>A0A1H8Z737_9HYPH</name>
<evidence type="ECO:0000259" key="11">
    <source>
        <dbReference type="Pfam" id="PF01618"/>
    </source>
</evidence>
<protein>
    <recommendedName>
        <fullName evidence="10">Tol-Pal system protein TolQ</fullName>
    </recommendedName>
</protein>
<dbReference type="GO" id="GO:0017038">
    <property type="term" value="P:protein import"/>
    <property type="evidence" value="ECO:0007669"/>
    <property type="project" value="TreeGrafter"/>
</dbReference>
<evidence type="ECO:0000256" key="1">
    <source>
        <dbReference type="ARBA" id="ARBA00004651"/>
    </source>
</evidence>
<evidence type="ECO:0000256" key="7">
    <source>
        <dbReference type="ARBA" id="ARBA00022989"/>
    </source>
</evidence>
<dbReference type="InterPro" id="IPR050790">
    <property type="entry name" value="ExbB/TolQ_transport"/>
</dbReference>
<evidence type="ECO:0000256" key="3">
    <source>
        <dbReference type="ARBA" id="ARBA00022475"/>
    </source>
</evidence>
<dbReference type="AlphaFoldDB" id="A0A1H8Z737"/>
<keyword evidence="5 10" id="KW-0132">Cell division</keyword>
<keyword evidence="9 10" id="KW-0131">Cell cycle</keyword>
<keyword evidence="3 10" id="KW-1003">Cell membrane</keyword>
<comment type="similarity">
    <text evidence="2 10">Belongs to the ExbB/TolQ family.</text>
</comment>
<dbReference type="Pfam" id="PF01618">
    <property type="entry name" value="MotA_ExbB"/>
    <property type="match status" value="1"/>
</dbReference>
<comment type="function">
    <text evidence="10">Part of the Tol-Pal system, which plays a role in outer membrane invagination during cell division and is important for maintaining outer membrane integrity.</text>
</comment>
<organism evidence="12 13">
    <name type="scientific">Faunimonas pinastri</name>
    <dbReference type="NCBI Taxonomy" id="1855383"/>
    <lineage>
        <taxon>Bacteria</taxon>
        <taxon>Pseudomonadati</taxon>
        <taxon>Pseudomonadota</taxon>
        <taxon>Alphaproteobacteria</taxon>
        <taxon>Hyphomicrobiales</taxon>
        <taxon>Afifellaceae</taxon>
        <taxon>Faunimonas</taxon>
    </lineage>
</organism>
<dbReference type="InterPro" id="IPR002898">
    <property type="entry name" value="MotA_ExbB_proton_chnl"/>
</dbReference>
<evidence type="ECO:0000256" key="6">
    <source>
        <dbReference type="ARBA" id="ARBA00022692"/>
    </source>
</evidence>
<dbReference type="GO" id="GO:0005886">
    <property type="term" value="C:plasma membrane"/>
    <property type="evidence" value="ECO:0007669"/>
    <property type="project" value="UniProtKB-SubCell"/>
</dbReference>
<evidence type="ECO:0000256" key="4">
    <source>
        <dbReference type="ARBA" id="ARBA00022519"/>
    </source>
</evidence>
<dbReference type="OrthoDB" id="9805133at2"/>
<keyword evidence="13" id="KW-1185">Reference proteome</keyword>